<name>A0A1I7GWP8_9GAMM</name>
<reference evidence="2" key="1">
    <citation type="submission" date="2016-10" db="EMBL/GenBank/DDBJ databases">
        <authorList>
            <person name="Varghese N."/>
            <person name="Submissions S."/>
        </authorList>
    </citation>
    <scope>NUCLEOTIDE SEQUENCE [LARGE SCALE GENOMIC DNA]</scope>
    <source>
        <strain evidence="2">CGMCC 1.6981</strain>
    </source>
</reference>
<dbReference type="AlphaFoldDB" id="A0A1I7GWP8"/>
<dbReference type="RefSeq" id="WP_175507807.1">
    <property type="nucleotide sequence ID" value="NZ_FPBP01000003.1"/>
</dbReference>
<dbReference type="Proteomes" id="UP000198693">
    <property type="component" value="Unassembled WGS sequence"/>
</dbReference>
<gene>
    <name evidence="1" type="ORF">SAMN04487955_103303</name>
</gene>
<evidence type="ECO:0000313" key="2">
    <source>
        <dbReference type="Proteomes" id="UP000198693"/>
    </source>
</evidence>
<protein>
    <submittedName>
        <fullName evidence="1">Uncharacterized protein</fullName>
    </submittedName>
</protein>
<dbReference type="STRING" id="463301.SAMN04487955_103303"/>
<dbReference type="EMBL" id="FPBP01000003">
    <property type="protein sequence ID" value="SFU52863.1"/>
    <property type="molecule type" value="Genomic_DNA"/>
</dbReference>
<evidence type="ECO:0000313" key="1">
    <source>
        <dbReference type="EMBL" id="SFU52863.1"/>
    </source>
</evidence>
<proteinExistence type="predicted"/>
<accession>A0A1I7GWP8</accession>
<organism evidence="1 2">
    <name type="scientific">Halomonas korlensis</name>
    <dbReference type="NCBI Taxonomy" id="463301"/>
    <lineage>
        <taxon>Bacteria</taxon>
        <taxon>Pseudomonadati</taxon>
        <taxon>Pseudomonadota</taxon>
        <taxon>Gammaproteobacteria</taxon>
        <taxon>Oceanospirillales</taxon>
        <taxon>Halomonadaceae</taxon>
        <taxon>Halomonas</taxon>
    </lineage>
</organism>
<keyword evidence="2" id="KW-1185">Reference proteome</keyword>
<sequence length="49" mass="5532">MAHRTHRHDPEGPCHFSLMSLSAARRLALVAAPLAALWLAVAWAAEWWR</sequence>